<gene>
    <name evidence="2" type="ORF">SLS58_001004</name>
</gene>
<evidence type="ECO:0000256" key="1">
    <source>
        <dbReference type="SAM" id="MobiDB-lite"/>
    </source>
</evidence>
<evidence type="ECO:0000313" key="2">
    <source>
        <dbReference type="EMBL" id="KAL1650885.1"/>
    </source>
</evidence>
<keyword evidence="3" id="KW-1185">Reference proteome</keyword>
<reference evidence="2 3" key="1">
    <citation type="journal article" date="2023" name="Plant Dis.">
        <title>First Report of Diplodia intermedia Causing Canker and Dieback Diseases on Apple Trees in Canada.</title>
        <authorList>
            <person name="Ellouze W."/>
            <person name="Ilyukhin E."/>
            <person name="Sulman M."/>
            <person name="Ali S."/>
        </authorList>
    </citation>
    <scope>NUCLEOTIDE SEQUENCE [LARGE SCALE GENOMIC DNA]</scope>
    <source>
        <strain evidence="2 3">M45-28</strain>
    </source>
</reference>
<proteinExistence type="predicted"/>
<sequence>MDRLPPELIALIVSFLNEDDNDDDDKKNTTTNLAAYAPISRQYQVAVEHLTFRRLRVQSGAEHELALFAERLRPRHRRAALAELAFEVLLPAYSADRSAKFERRREREANNAAFSAAVAALFGVLRGWEEEDDDDGKAGRGIALHLGAYAVADVERPRALDEWRDLGAYRCTRRLRAASVARIAAAGMPNLARVEWELDDCAFAEDEVRHRCRKDLADALSAVANGRLTDFSLRLRLDDPQNDAFSVPSGTDPADPAGVDALSVALHDWLSAAPKLVSFSLSMSLSPSIFGPDAALSPSSSSSSSSPSSSPSSPSSQPPPIKYPHLRTAHITTGRTTAAGTWLYSADAQAQAAAADLDWEAAADDPYDRESGYSSSACMTSWSSEELVDPDDSDWAETHHAWHDALATGRRPRRRFRTRVERGLLEGFVGGASRAVMVTKGKGKGDMPRLERLVVQVGEEVGEGLWCWRFDDLGEAAPAPERQIYWECGVDRLGGDGGGMEERKRKVVRVVTLPGAWNEDPRWKPSKELREMWERWVGEEGKVEVSLCEDYF</sequence>
<comment type="caution">
    <text evidence="2">The sequence shown here is derived from an EMBL/GenBank/DDBJ whole genome shotgun (WGS) entry which is preliminary data.</text>
</comment>
<organism evidence="2 3">
    <name type="scientific">Diplodia intermedia</name>
    <dbReference type="NCBI Taxonomy" id="856260"/>
    <lineage>
        <taxon>Eukaryota</taxon>
        <taxon>Fungi</taxon>
        <taxon>Dikarya</taxon>
        <taxon>Ascomycota</taxon>
        <taxon>Pezizomycotina</taxon>
        <taxon>Dothideomycetes</taxon>
        <taxon>Dothideomycetes incertae sedis</taxon>
        <taxon>Botryosphaeriales</taxon>
        <taxon>Botryosphaeriaceae</taxon>
        <taxon>Diplodia</taxon>
    </lineage>
</organism>
<protein>
    <recommendedName>
        <fullName evidence="4">F-box domain-containing protein</fullName>
    </recommendedName>
</protein>
<accession>A0ABR3U3T2</accession>
<dbReference type="Proteomes" id="UP001521184">
    <property type="component" value="Unassembled WGS sequence"/>
</dbReference>
<evidence type="ECO:0000313" key="3">
    <source>
        <dbReference type="Proteomes" id="UP001521184"/>
    </source>
</evidence>
<name>A0ABR3U3T2_9PEZI</name>
<feature type="compositionally biased region" description="Low complexity" evidence="1">
    <location>
        <begin position="297"/>
        <end position="315"/>
    </location>
</feature>
<evidence type="ECO:0008006" key="4">
    <source>
        <dbReference type="Google" id="ProtNLM"/>
    </source>
</evidence>
<dbReference type="EMBL" id="JAKEKT020000003">
    <property type="protein sequence ID" value="KAL1650885.1"/>
    <property type="molecule type" value="Genomic_DNA"/>
</dbReference>
<feature type="region of interest" description="Disordered" evidence="1">
    <location>
        <begin position="294"/>
        <end position="324"/>
    </location>
</feature>